<evidence type="ECO:0000313" key="1">
    <source>
        <dbReference type="EMBL" id="KAK8887712.1"/>
    </source>
</evidence>
<dbReference type="Gene3D" id="2.60.120.260">
    <property type="entry name" value="Galactose-binding domain-like"/>
    <property type="match status" value="1"/>
</dbReference>
<protein>
    <recommendedName>
        <fullName evidence="3">F5/8 type C domain-containing protein</fullName>
    </recommendedName>
</protein>
<name>A0ABR2K9X7_9EUKA</name>
<accession>A0ABR2K9X7</accession>
<gene>
    <name evidence="1" type="ORF">M9Y10_038766</name>
</gene>
<dbReference type="Proteomes" id="UP001470230">
    <property type="component" value="Unassembled WGS sequence"/>
</dbReference>
<comment type="caution">
    <text evidence="1">The sequence shown here is derived from an EMBL/GenBank/DDBJ whole genome shotgun (WGS) entry which is preliminary data.</text>
</comment>
<proteinExistence type="predicted"/>
<dbReference type="EMBL" id="JAPFFF010000006">
    <property type="protein sequence ID" value="KAK8887712.1"/>
    <property type="molecule type" value="Genomic_DNA"/>
</dbReference>
<evidence type="ECO:0008006" key="3">
    <source>
        <dbReference type="Google" id="ProtNLM"/>
    </source>
</evidence>
<dbReference type="SUPFAM" id="SSF49785">
    <property type="entry name" value="Galactose-binding domain-like"/>
    <property type="match status" value="1"/>
</dbReference>
<organism evidence="1 2">
    <name type="scientific">Tritrichomonas musculus</name>
    <dbReference type="NCBI Taxonomy" id="1915356"/>
    <lineage>
        <taxon>Eukaryota</taxon>
        <taxon>Metamonada</taxon>
        <taxon>Parabasalia</taxon>
        <taxon>Tritrichomonadida</taxon>
        <taxon>Tritrichomonadidae</taxon>
        <taxon>Tritrichomonas</taxon>
    </lineage>
</organism>
<dbReference type="InterPro" id="IPR008979">
    <property type="entry name" value="Galactose-bd-like_sf"/>
</dbReference>
<evidence type="ECO:0000313" key="2">
    <source>
        <dbReference type="Proteomes" id="UP001470230"/>
    </source>
</evidence>
<sequence>MKAKYTIPIKDLQRLIKQDHSDKFYLLVKSSSNENDQITIETTINKARVISNKINQLYQTDPTIDEYEIIIPDKNSSSTDLNLYQEMIFLLLRSSTEEIELDTEKVYLFNKIHFLLGQNEEERQKTDFQISNLNEALSLLRTEFHDKSIEYISSRFSEFSESYEFSSLDDEIVIEIIDSFFLTKDEKKFDEMKKIFKNLTKKEKDNRIIMHFLLSIEHEEYDIEMIEYITSHLSDEVVQNDITKIIEKFKRQLLSQPIKKKKNVTKCQFEGNELSGIFSCLKKKFGDGIVESGTIKLTDFLRTGVLSNLIKNDNSEYHSQGAGVTEPSDGWFEIDFGERKINLESYTLRSCSRGQYSYPKSWRIVGSNDRTRWDVLDHQTDNGSLHGNYLQKRFVCEDNNNNEYYQYIRFIQEDSWNSGFRYNIILSRLELFGTILDCD</sequence>
<keyword evidence="2" id="KW-1185">Reference proteome</keyword>
<reference evidence="1 2" key="1">
    <citation type="submission" date="2024-04" db="EMBL/GenBank/DDBJ databases">
        <title>Tritrichomonas musculus Genome.</title>
        <authorList>
            <person name="Alves-Ferreira E."/>
            <person name="Grigg M."/>
            <person name="Lorenzi H."/>
            <person name="Galac M."/>
        </authorList>
    </citation>
    <scope>NUCLEOTIDE SEQUENCE [LARGE SCALE GENOMIC DNA]</scope>
    <source>
        <strain evidence="1 2">EAF2021</strain>
    </source>
</reference>